<dbReference type="RefSeq" id="WP_114641768.1">
    <property type="nucleotide sequence ID" value="NZ_JAACIO010000007.1"/>
</dbReference>
<evidence type="ECO:0000256" key="1">
    <source>
        <dbReference type="ARBA" id="ARBA00008005"/>
    </source>
</evidence>
<comment type="similarity">
    <text evidence="1">Belongs to the myoviridae tail sheath protein family.</text>
</comment>
<name>A0ABX9KIN7_9FUSO</name>
<evidence type="ECO:0000313" key="4">
    <source>
        <dbReference type="Proteomes" id="UP000263486"/>
    </source>
</evidence>
<comment type="caution">
    <text evidence="3">The sequence shown here is derived from an EMBL/GenBank/DDBJ whole genome shotgun (WGS) entry which is preliminary data.</text>
</comment>
<dbReference type="Gene3D" id="3.30.1370.220">
    <property type="match status" value="1"/>
</dbReference>
<dbReference type="InterPro" id="IPR020287">
    <property type="entry name" value="Tail_sheath_C"/>
</dbReference>
<reference evidence="3 4" key="1">
    <citation type="submission" date="2018-08" db="EMBL/GenBank/DDBJ databases">
        <title>Draft genome sequence of Psychrilyobacter sp. strain SD5 isolated from Black Sea water.</title>
        <authorList>
            <person name="Yadav S."/>
            <person name="Villanueva L."/>
            <person name="Damste J.S.S."/>
        </authorList>
    </citation>
    <scope>NUCLEOTIDE SEQUENCE [LARGE SCALE GENOMIC DNA]</scope>
    <source>
        <strain evidence="3 4">SD5</strain>
    </source>
</reference>
<protein>
    <submittedName>
        <fullName evidence="3">Phage tail sheath protein</fullName>
    </submittedName>
</protein>
<accession>A0ABX9KIN7</accession>
<organism evidence="3 4">
    <name type="scientific">Psychrilyobacter piezotolerans</name>
    <dbReference type="NCBI Taxonomy" id="2293438"/>
    <lineage>
        <taxon>Bacteria</taxon>
        <taxon>Fusobacteriati</taxon>
        <taxon>Fusobacteriota</taxon>
        <taxon>Fusobacteriia</taxon>
        <taxon>Fusobacteriales</taxon>
        <taxon>Fusobacteriaceae</taxon>
        <taxon>Psychrilyobacter</taxon>
    </lineage>
</organism>
<evidence type="ECO:0000313" key="3">
    <source>
        <dbReference type="EMBL" id="REI42084.1"/>
    </source>
</evidence>
<dbReference type="Proteomes" id="UP000263486">
    <property type="component" value="Unassembled WGS sequence"/>
</dbReference>
<proteinExistence type="inferred from homology"/>
<dbReference type="Pfam" id="PF17482">
    <property type="entry name" value="Phage_sheath_1C"/>
    <property type="match status" value="1"/>
</dbReference>
<gene>
    <name evidence="3" type="ORF">DYH56_05020</name>
</gene>
<keyword evidence="4" id="KW-1185">Reference proteome</keyword>
<dbReference type="EMBL" id="QUAJ01000006">
    <property type="protein sequence ID" value="REI42084.1"/>
    <property type="molecule type" value="Genomic_DNA"/>
</dbReference>
<sequence>MADIGLPNLEIIFKGLGTSAIKRGIKGTAVLIIKDDTDKTFDFKEYRSAADLTSEQLALYTDENIQYIKDCFMGTPLKIIIARMDSTDGVLADLLSKIKGKIPRNCWISIADGTTAEQDELVSFVKSEVKNNRKRYKVLAYKGTVTDNIHIFNLTTDKVFFKDDRGEQNGNQAISYLLGVYAGLTLDMSAIAIPLQLLESVSEVDDLGAAINKGELVLTNDEGIVKIARSINSLVTTGQDVTDDMKFAIIVESMDLMFTDIHDTWNKFYKGKYKNKLQNQLLLISAITAYFEGLESDSILDENYDNKTEIDVEAQRLLNYPKYGKEIVDSWDDKKAMSMTYGTNVVFTADTKILNAMEDFKFKIAM</sequence>
<feature type="domain" description="Tail sheath protein C-terminal" evidence="2">
    <location>
        <begin position="241"/>
        <end position="364"/>
    </location>
</feature>
<evidence type="ECO:0000259" key="2">
    <source>
        <dbReference type="Pfam" id="PF17482"/>
    </source>
</evidence>
<dbReference type="Gene3D" id="3.40.50.11790">
    <property type="match status" value="1"/>
</dbReference>